<sequence>MKIAVPVKDNNQIDAHFGHCAFYQIYEISSNQVVSVTKMDSPQGCGCKSNIAEVFEQEGVKLMIAGGIGDGAIQKLNTHGISVVRNCTGDVTELVTRYLDGDLKDGGHTCDAHAEGHTCNH</sequence>
<dbReference type="CDD" id="cd00851">
    <property type="entry name" value="MTH1175"/>
    <property type="match status" value="1"/>
</dbReference>
<dbReference type="EMBL" id="FUYQ01000019">
    <property type="protein sequence ID" value="SKB71366.1"/>
    <property type="molecule type" value="Genomic_DNA"/>
</dbReference>
<accession>A0A1T5DI67</accession>
<feature type="domain" description="Dinitrogenase iron-molybdenum cofactor biosynthesis" evidence="1">
    <location>
        <begin position="9"/>
        <end position="99"/>
    </location>
</feature>
<dbReference type="RefSeq" id="WP_079683900.1">
    <property type="nucleotide sequence ID" value="NZ_FUYQ01000019.1"/>
</dbReference>
<name>A0A1T5DI67_9BACT</name>
<dbReference type="PANTHER" id="PTHR42983">
    <property type="entry name" value="DINITROGENASE IRON-MOLYBDENUM COFACTOR PROTEIN-RELATED"/>
    <property type="match status" value="1"/>
</dbReference>
<dbReference type="PANTHER" id="PTHR42983:SF1">
    <property type="entry name" value="IRON-MOLYBDENUM PROTEIN"/>
    <property type="match status" value="1"/>
</dbReference>
<evidence type="ECO:0000259" key="1">
    <source>
        <dbReference type="Pfam" id="PF02579"/>
    </source>
</evidence>
<dbReference type="InterPro" id="IPR003731">
    <property type="entry name" value="Di-Nase_FeMo-co_biosynth"/>
</dbReference>
<gene>
    <name evidence="2" type="ORF">SAMN05660349_02449</name>
</gene>
<dbReference type="Proteomes" id="UP000190852">
    <property type="component" value="Unassembled WGS sequence"/>
</dbReference>
<dbReference type="Pfam" id="PF02579">
    <property type="entry name" value="Nitro_FeMo-Co"/>
    <property type="match status" value="1"/>
</dbReference>
<proteinExistence type="predicted"/>
<dbReference type="InterPro" id="IPR033913">
    <property type="entry name" value="MTH1175_dom"/>
</dbReference>
<reference evidence="3" key="1">
    <citation type="submission" date="2017-02" db="EMBL/GenBank/DDBJ databases">
        <authorList>
            <person name="Varghese N."/>
            <person name="Submissions S."/>
        </authorList>
    </citation>
    <scope>NUCLEOTIDE SEQUENCE [LARGE SCALE GENOMIC DNA]</scope>
    <source>
        <strain evidence="3">DSM 24967</strain>
    </source>
</reference>
<evidence type="ECO:0000313" key="3">
    <source>
        <dbReference type="Proteomes" id="UP000190852"/>
    </source>
</evidence>
<dbReference type="InterPro" id="IPR036105">
    <property type="entry name" value="DiNase_FeMo-co_biosyn_sf"/>
</dbReference>
<dbReference type="Gene3D" id="3.30.420.130">
    <property type="entry name" value="Dinitrogenase iron-molybdenum cofactor biosynthesis domain"/>
    <property type="match status" value="1"/>
</dbReference>
<evidence type="ECO:0000313" key="2">
    <source>
        <dbReference type="EMBL" id="SKB71366.1"/>
    </source>
</evidence>
<dbReference type="SUPFAM" id="SSF53146">
    <property type="entry name" value="Nitrogenase accessory factor-like"/>
    <property type="match status" value="1"/>
</dbReference>
<organism evidence="2 3">
    <name type="scientific">Parabacteroides chartae</name>
    <dbReference type="NCBI Taxonomy" id="1037355"/>
    <lineage>
        <taxon>Bacteria</taxon>
        <taxon>Pseudomonadati</taxon>
        <taxon>Bacteroidota</taxon>
        <taxon>Bacteroidia</taxon>
        <taxon>Bacteroidales</taxon>
        <taxon>Tannerellaceae</taxon>
        <taxon>Parabacteroides</taxon>
    </lineage>
</organism>
<dbReference type="AlphaFoldDB" id="A0A1T5DI67"/>
<keyword evidence="3" id="KW-1185">Reference proteome</keyword>
<protein>
    <submittedName>
        <fullName evidence="2">Predicted Fe-Mo cluster-binding protein, NifX family</fullName>
    </submittedName>
</protein>